<evidence type="ECO:0000256" key="2">
    <source>
        <dbReference type="ARBA" id="ARBA00010788"/>
    </source>
</evidence>
<keyword evidence="5" id="KW-0508">mRNA splicing</keyword>
<dbReference type="GO" id="GO:0008380">
    <property type="term" value="P:RNA splicing"/>
    <property type="evidence" value="ECO:0007669"/>
    <property type="project" value="UniProtKB-KW"/>
</dbReference>
<dbReference type="InterPro" id="IPR008409">
    <property type="entry name" value="SPF27"/>
</dbReference>
<comment type="subcellular location">
    <subcellularLocation>
        <location evidence="1">Nucleus</location>
    </subcellularLocation>
</comment>
<dbReference type="AlphaFoldDB" id="A0AAN6X4Z4"/>
<protein>
    <submittedName>
        <fullName evidence="8">Pre-mRNA-splicing factor SPF27</fullName>
    </submittedName>
</protein>
<dbReference type="GO" id="GO:0000974">
    <property type="term" value="C:Prp19 complex"/>
    <property type="evidence" value="ECO:0007669"/>
    <property type="project" value="TreeGrafter"/>
</dbReference>
<reference evidence="8" key="1">
    <citation type="journal article" date="2023" name="Mol. Phylogenet. Evol.">
        <title>Genome-scale phylogeny and comparative genomics of the fungal order Sordariales.</title>
        <authorList>
            <person name="Hensen N."/>
            <person name="Bonometti L."/>
            <person name="Westerberg I."/>
            <person name="Brannstrom I.O."/>
            <person name="Guillou S."/>
            <person name="Cros-Aarteil S."/>
            <person name="Calhoun S."/>
            <person name="Haridas S."/>
            <person name="Kuo A."/>
            <person name="Mondo S."/>
            <person name="Pangilinan J."/>
            <person name="Riley R."/>
            <person name="LaButti K."/>
            <person name="Andreopoulos B."/>
            <person name="Lipzen A."/>
            <person name="Chen C."/>
            <person name="Yan M."/>
            <person name="Daum C."/>
            <person name="Ng V."/>
            <person name="Clum A."/>
            <person name="Steindorff A."/>
            <person name="Ohm R.A."/>
            <person name="Martin F."/>
            <person name="Silar P."/>
            <person name="Natvig D.O."/>
            <person name="Lalanne C."/>
            <person name="Gautier V."/>
            <person name="Ament-Velasquez S.L."/>
            <person name="Kruys A."/>
            <person name="Hutchinson M.I."/>
            <person name="Powell A.J."/>
            <person name="Barry K."/>
            <person name="Miller A.N."/>
            <person name="Grigoriev I.V."/>
            <person name="Debuchy R."/>
            <person name="Gladieux P."/>
            <person name="Hiltunen Thoren M."/>
            <person name="Johannesson H."/>
        </authorList>
    </citation>
    <scope>NUCLEOTIDE SEQUENCE</scope>
    <source>
        <strain evidence="8">CBS 315.58</strain>
    </source>
</reference>
<keyword evidence="9" id="KW-1185">Reference proteome</keyword>
<reference evidence="8" key="2">
    <citation type="submission" date="2023-05" db="EMBL/GenBank/DDBJ databases">
        <authorList>
            <consortium name="Lawrence Berkeley National Laboratory"/>
            <person name="Steindorff A."/>
            <person name="Hensen N."/>
            <person name="Bonometti L."/>
            <person name="Westerberg I."/>
            <person name="Brannstrom I.O."/>
            <person name="Guillou S."/>
            <person name="Cros-Aarteil S."/>
            <person name="Calhoun S."/>
            <person name="Haridas S."/>
            <person name="Kuo A."/>
            <person name="Mondo S."/>
            <person name="Pangilinan J."/>
            <person name="Riley R."/>
            <person name="Labutti K."/>
            <person name="Andreopoulos B."/>
            <person name="Lipzen A."/>
            <person name="Chen C."/>
            <person name="Yanf M."/>
            <person name="Daum C."/>
            <person name="Ng V."/>
            <person name="Clum A."/>
            <person name="Ohm R."/>
            <person name="Martin F."/>
            <person name="Silar P."/>
            <person name="Natvig D."/>
            <person name="Lalanne C."/>
            <person name="Gautier V."/>
            <person name="Ament-Velasquez S.L."/>
            <person name="Kruys A."/>
            <person name="Hutchinson M.I."/>
            <person name="Powell A.J."/>
            <person name="Barry K."/>
            <person name="Miller A.N."/>
            <person name="Grigoriev I.V."/>
            <person name="Debuchy R."/>
            <person name="Gladieux P."/>
            <person name="Thoren M.H."/>
            <person name="Johannesson H."/>
        </authorList>
    </citation>
    <scope>NUCLEOTIDE SEQUENCE</scope>
    <source>
        <strain evidence="8">CBS 315.58</strain>
    </source>
</reference>
<evidence type="ECO:0000256" key="4">
    <source>
        <dbReference type="ARBA" id="ARBA00022728"/>
    </source>
</evidence>
<name>A0AAN6X4Z4_9PEZI</name>
<keyword evidence="4" id="KW-0747">Spliceosome</keyword>
<dbReference type="PANTHER" id="PTHR13296">
    <property type="entry name" value="BCAS2 PROTEIN"/>
    <property type="match status" value="1"/>
</dbReference>
<evidence type="ECO:0000313" key="9">
    <source>
        <dbReference type="Proteomes" id="UP001303160"/>
    </source>
</evidence>
<proteinExistence type="inferred from homology"/>
<dbReference type="Proteomes" id="UP001303160">
    <property type="component" value="Unassembled WGS sequence"/>
</dbReference>
<keyword evidence="3" id="KW-0507">mRNA processing</keyword>
<dbReference type="GO" id="GO:0006397">
    <property type="term" value="P:mRNA processing"/>
    <property type="evidence" value="ECO:0007669"/>
    <property type="project" value="UniProtKB-KW"/>
</dbReference>
<comment type="similarity">
    <text evidence="2">Belongs to the SPF27 family.</text>
</comment>
<feature type="coiled-coil region" evidence="7">
    <location>
        <begin position="136"/>
        <end position="163"/>
    </location>
</feature>
<dbReference type="EMBL" id="MU864088">
    <property type="protein sequence ID" value="KAK4194163.1"/>
    <property type="molecule type" value="Genomic_DNA"/>
</dbReference>
<evidence type="ECO:0000256" key="6">
    <source>
        <dbReference type="ARBA" id="ARBA00023242"/>
    </source>
</evidence>
<keyword evidence="6" id="KW-0539">Nucleus</keyword>
<dbReference type="GO" id="GO:0071013">
    <property type="term" value="C:catalytic step 2 spliceosome"/>
    <property type="evidence" value="ECO:0007669"/>
    <property type="project" value="TreeGrafter"/>
</dbReference>
<accession>A0AAN6X4Z4</accession>
<evidence type="ECO:0000256" key="1">
    <source>
        <dbReference type="ARBA" id="ARBA00004123"/>
    </source>
</evidence>
<gene>
    <name evidence="8" type="ORF">QBC40DRAFT_214118</name>
</gene>
<evidence type="ECO:0000256" key="7">
    <source>
        <dbReference type="SAM" id="Coils"/>
    </source>
</evidence>
<sequence>MPSITTIHESLPYVDEPPTESLLAAAHSLIAQERQTVPDDEHHALLPLPYTPKFLTPLLQSEFDRLSSSTNQRPAKLNALDLSRYNSLPSQPDQPTPNSLQSELSKAYISHSYVSSRRAHLALLDTYGKNAWLTGNYFLEGELKQLEKELAETKQEIDLVTLARKTRQEEAEPEMKMLEENWKAGVGRVLETELATEGLRREILGVLASRE</sequence>
<evidence type="ECO:0000256" key="3">
    <source>
        <dbReference type="ARBA" id="ARBA00022664"/>
    </source>
</evidence>
<dbReference type="PANTHER" id="PTHR13296:SF0">
    <property type="entry name" value="PRE-MRNA-SPLICING FACTOR SPF27"/>
    <property type="match status" value="1"/>
</dbReference>
<comment type="caution">
    <text evidence="8">The sequence shown here is derived from an EMBL/GenBank/DDBJ whole genome shotgun (WGS) entry which is preliminary data.</text>
</comment>
<dbReference type="Pfam" id="PF05700">
    <property type="entry name" value="BCAS2"/>
    <property type="match status" value="1"/>
</dbReference>
<evidence type="ECO:0000256" key="5">
    <source>
        <dbReference type="ARBA" id="ARBA00023187"/>
    </source>
</evidence>
<dbReference type="GO" id="GO:0071011">
    <property type="term" value="C:precatalytic spliceosome"/>
    <property type="evidence" value="ECO:0007669"/>
    <property type="project" value="TreeGrafter"/>
</dbReference>
<evidence type="ECO:0000313" key="8">
    <source>
        <dbReference type="EMBL" id="KAK4194163.1"/>
    </source>
</evidence>
<keyword evidence="7" id="KW-0175">Coiled coil</keyword>
<organism evidence="8 9">
    <name type="scientific">Triangularia verruculosa</name>
    <dbReference type="NCBI Taxonomy" id="2587418"/>
    <lineage>
        <taxon>Eukaryota</taxon>
        <taxon>Fungi</taxon>
        <taxon>Dikarya</taxon>
        <taxon>Ascomycota</taxon>
        <taxon>Pezizomycotina</taxon>
        <taxon>Sordariomycetes</taxon>
        <taxon>Sordariomycetidae</taxon>
        <taxon>Sordariales</taxon>
        <taxon>Podosporaceae</taxon>
        <taxon>Triangularia</taxon>
    </lineage>
</organism>